<organism evidence="1 2">
    <name type="scientific">Candidatus Kerfeldbacteria bacterium RIFOXYB2_FULL_38_14</name>
    <dbReference type="NCBI Taxonomy" id="1798547"/>
    <lineage>
        <taxon>Bacteria</taxon>
        <taxon>Candidatus Kerfeldiibacteriota</taxon>
    </lineage>
</organism>
<proteinExistence type="predicted"/>
<dbReference type="AlphaFoldDB" id="A0A1G2BF81"/>
<evidence type="ECO:0000313" key="2">
    <source>
        <dbReference type="Proteomes" id="UP000176420"/>
    </source>
</evidence>
<sequence>MRQEHDLRPQIGEWREANIQQIQVIKDFILKIYRTPLEEQEYSREEFSSNRPRGEDITAIHSGDFELRQVEIFQEQNGRYQFSCYVGETQLIITGKAAKDLAKKLRGEDSQ</sequence>
<dbReference type="EMBL" id="MHKI01000006">
    <property type="protein sequence ID" value="OGY87705.1"/>
    <property type="molecule type" value="Genomic_DNA"/>
</dbReference>
<comment type="caution">
    <text evidence="1">The sequence shown here is derived from an EMBL/GenBank/DDBJ whole genome shotgun (WGS) entry which is preliminary data.</text>
</comment>
<gene>
    <name evidence="1" type="ORF">A2319_04635</name>
</gene>
<evidence type="ECO:0000313" key="1">
    <source>
        <dbReference type="EMBL" id="OGY87705.1"/>
    </source>
</evidence>
<accession>A0A1G2BF81</accession>
<protein>
    <submittedName>
        <fullName evidence="1">Uncharacterized protein</fullName>
    </submittedName>
</protein>
<dbReference type="Proteomes" id="UP000176420">
    <property type="component" value="Unassembled WGS sequence"/>
</dbReference>
<reference evidence="1 2" key="1">
    <citation type="journal article" date="2016" name="Nat. Commun.">
        <title>Thousands of microbial genomes shed light on interconnected biogeochemical processes in an aquifer system.</title>
        <authorList>
            <person name="Anantharaman K."/>
            <person name="Brown C.T."/>
            <person name="Hug L.A."/>
            <person name="Sharon I."/>
            <person name="Castelle C.J."/>
            <person name="Probst A.J."/>
            <person name="Thomas B.C."/>
            <person name="Singh A."/>
            <person name="Wilkins M.J."/>
            <person name="Karaoz U."/>
            <person name="Brodie E.L."/>
            <person name="Williams K.H."/>
            <person name="Hubbard S.S."/>
            <person name="Banfield J.F."/>
        </authorList>
    </citation>
    <scope>NUCLEOTIDE SEQUENCE [LARGE SCALE GENOMIC DNA]</scope>
</reference>
<name>A0A1G2BF81_9BACT</name>